<dbReference type="InterPro" id="IPR041614">
    <property type="entry name" value="DprA_WH"/>
</dbReference>
<proteinExistence type="inferred from homology"/>
<keyword evidence="5" id="KW-1185">Reference proteome</keyword>
<dbReference type="Gene3D" id="3.40.50.450">
    <property type="match status" value="1"/>
</dbReference>
<evidence type="ECO:0000256" key="1">
    <source>
        <dbReference type="ARBA" id="ARBA00006525"/>
    </source>
</evidence>
<comment type="similarity">
    <text evidence="1">Belongs to the DprA/Smf family.</text>
</comment>
<dbReference type="EMBL" id="JABKKJ010000001">
    <property type="protein sequence ID" value="NPE23968.1"/>
    <property type="molecule type" value="Genomic_DNA"/>
</dbReference>
<sequence length="375" mass="40867">MNGQETLNALALTRINHFNLAGLLHLYHTLGSATAIVEHRNDMSDVVSDCSPRLLEGLKKLDEALKRAEAELDFCHRHGIRTLCMNDDDYPQRLAECDDAPLVLFYKGTADLNQLRVISIVGTRHCTSYGQDVIMRFISDLRNLCPKALIVSGLAYGVDIHAHRRALDNGYETACVLAHGLDYIYPARHRDVAARMAGQGGLLTEFFTGTNADKVNFVRRNRIVAGMADATVLVESAARGGGLITARIARDYNRDVFAFPGRAGDVYSEGCNNLIRDNGAALINGAADFIAAMGWEGDAQLDRARAEGIERTLFPELSVEEAAVVDVLRGGNDMQINMLSVKSGVPIGALTAMLFELEMKGVVRTMAGGMYHLIG</sequence>
<dbReference type="NCBIfam" id="TIGR00732">
    <property type="entry name" value="dprA"/>
    <property type="match status" value="1"/>
</dbReference>
<dbReference type="InterPro" id="IPR003488">
    <property type="entry name" value="DprA"/>
</dbReference>
<protein>
    <submittedName>
        <fullName evidence="4">DNA-protecting protein DprA</fullName>
    </submittedName>
</protein>
<reference evidence="4 5" key="1">
    <citation type="submission" date="2020-05" db="EMBL/GenBank/DDBJ databases">
        <title>Distinct polysaccharide utilization as determinants for interspecies competition between intestinal Prevotella spp.</title>
        <authorList>
            <person name="Galvez E.J.C."/>
            <person name="Iljazovic A."/>
            <person name="Strowig T."/>
        </authorList>
    </citation>
    <scope>NUCLEOTIDE SEQUENCE [LARGE SCALE GENOMIC DNA]</scope>
    <source>
        <strain evidence="4 5">PCHR</strain>
    </source>
</reference>
<accession>A0ABX2AY58</accession>
<comment type="caution">
    <text evidence="4">The sequence shown here is derived from an EMBL/GenBank/DDBJ whole genome shotgun (WGS) entry which is preliminary data.</text>
</comment>
<dbReference type="Gene3D" id="1.10.10.10">
    <property type="entry name" value="Winged helix-like DNA-binding domain superfamily/Winged helix DNA-binding domain"/>
    <property type="match status" value="1"/>
</dbReference>
<evidence type="ECO:0000259" key="2">
    <source>
        <dbReference type="Pfam" id="PF02481"/>
    </source>
</evidence>
<gene>
    <name evidence="4" type="primary">dprA</name>
    <name evidence="4" type="ORF">HPS54_00290</name>
</gene>
<dbReference type="SUPFAM" id="SSF102405">
    <property type="entry name" value="MCP/YpsA-like"/>
    <property type="match status" value="1"/>
</dbReference>
<evidence type="ECO:0000259" key="3">
    <source>
        <dbReference type="Pfam" id="PF17782"/>
    </source>
</evidence>
<feature type="domain" description="DprA winged helix" evidence="3">
    <location>
        <begin position="315"/>
        <end position="369"/>
    </location>
</feature>
<dbReference type="Proteomes" id="UP000820977">
    <property type="component" value="Unassembled WGS sequence"/>
</dbReference>
<dbReference type="InterPro" id="IPR036388">
    <property type="entry name" value="WH-like_DNA-bd_sf"/>
</dbReference>
<dbReference type="RefSeq" id="WP_172343737.1">
    <property type="nucleotide sequence ID" value="NZ_CASYYZ010000065.1"/>
</dbReference>
<dbReference type="Pfam" id="PF17782">
    <property type="entry name" value="WHD_DprA"/>
    <property type="match status" value="1"/>
</dbReference>
<dbReference type="PANTHER" id="PTHR43022:SF1">
    <property type="entry name" value="PROTEIN SMF"/>
    <property type="match status" value="1"/>
</dbReference>
<dbReference type="Pfam" id="PF02481">
    <property type="entry name" value="DNA_processg_A"/>
    <property type="match status" value="1"/>
</dbReference>
<feature type="domain" description="Smf/DprA SLOG" evidence="2">
    <location>
        <begin position="82"/>
        <end position="292"/>
    </location>
</feature>
<organism evidence="4 5">
    <name type="scientific">Xylanibacter caecicola</name>
    <dbReference type="NCBI Taxonomy" id="2736294"/>
    <lineage>
        <taxon>Bacteria</taxon>
        <taxon>Pseudomonadati</taxon>
        <taxon>Bacteroidota</taxon>
        <taxon>Bacteroidia</taxon>
        <taxon>Bacteroidales</taxon>
        <taxon>Prevotellaceae</taxon>
        <taxon>Xylanibacter</taxon>
    </lineage>
</organism>
<dbReference type="InterPro" id="IPR057666">
    <property type="entry name" value="DrpA_SLOG"/>
</dbReference>
<evidence type="ECO:0000313" key="5">
    <source>
        <dbReference type="Proteomes" id="UP000820977"/>
    </source>
</evidence>
<dbReference type="PANTHER" id="PTHR43022">
    <property type="entry name" value="PROTEIN SMF"/>
    <property type="match status" value="1"/>
</dbReference>
<name>A0ABX2AY58_9BACT</name>
<evidence type="ECO:0000313" key="4">
    <source>
        <dbReference type="EMBL" id="NPE23968.1"/>
    </source>
</evidence>